<dbReference type="PANTHER" id="PTHR43228:SF8">
    <property type="entry name" value="TRANSCRIPTIONAL REGULATORY PROTEIN GLNL"/>
    <property type="match status" value="1"/>
</dbReference>
<keyword evidence="4" id="KW-1185">Reference proteome</keyword>
<evidence type="ECO:0000256" key="1">
    <source>
        <dbReference type="PROSITE-ProRule" id="PRU00169"/>
    </source>
</evidence>
<dbReference type="InterPro" id="IPR052048">
    <property type="entry name" value="ST_Response_Regulator"/>
</dbReference>
<dbReference type="RefSeq" id="WP_218282174.1">
    <property type="nucleotide sequence ID" value="NZ_CP078093.1"/>
</dbReference>
<dbReference type="Proteomes" id="UP000886818">
    <property type="component" value="Chromosome"/>
</dbReference>
<feature type="domain" description="Response regulatory" evidence="2">
    <location>
        <begin position="4"/>
        <end position="120"/>
    </location>
</feature>
<organism evidence="3 4">
    <name type="scientific">Crassaminicella indica</name>
    <dbReference type="NCBI Taxonomy" id="2855394"/>
    <lineage>
        <taxon>Bacteria</taxon>
        <taxon>Bacillati</taxon>
        <taxon>Bacillota</taxon>
        <taxon>Clostridia</taxon>
        <taxon>Eubacteriales</taxon>
        <taxon>Clostridiaceae</taxon>
        <taxon>Crassaminicella</taxon>
    </lineage>
</organism>
<accession>A0ABX8R8U9</accession>
<evidence type="ECO:0000259" key="2">
    <source>
        <dbReference type="PROSITE" id="PS50110"/>
    </source>
</evidence>
<dbReference type="InterPro" id="IPR001789">
    <property type="entry name" value="Sig_transdc_resp-reg_receiver"/>
</dbReference>
<dbReference type="EMBL" id="CP078093">
    <property type="protein sequence ID" value="QXM05475.1"/>
    <property type="molecule type" value="Genomic_DNA"/>
</dbReference>
<sequence>MNHRFYIIDDDKGVRRVLKNIIIQYDLGIVIGEADNGKDAIKDIQALDPHIVLVDLLLPGLDGISIVTEIKKMKCAVNFIMISQVTSKEMISKAYTMGIEFFINKPINVVEVISIINKVKEKLNMHEVISSFEQAFHNMSMLKDYKSNIKIPTVSERDRIKKVLSQLGILGEAGSNDLVELLLLILKQEDTEKNGLLNRKLSELYKMLNKRYQNDHKTSCNIGAIEQRIRRAINKALKNIANMGIEDYGNEFFIRYSNTLFDFKEVRKQMDFARGKSNYGGKISIKKFIEGIIVELKNVF</sequence>
<evidence type="ECO:0000313" key="4">
    <source>
        <dbReference type="Proteomes" id="UP000886818"/>
    </source>
</evidence>
<keyword evidence="1" id="KW-0597">Phosphoprotein</keyword>
<reference evidence="3" key="1">
    <citation type="submission" date="2021-07" db="EMBL/GenBank/DDBJ databases">
        <title>Complete genome sequence of Crassaminicella sp. 143-21, isolated from a deep-sea hydrothermal vent.</title>
        <authorList>
            <person name="Li X."/>
        </authorList>
    </citation>
    <scope>NUCLEOTIDE SEQUENCE</scope>
    <source>
        <strain evidence="3">143-21</strain>
    </source>
</reference>
<dbReference type="PANTHER" id="PTHR43228">
    <property type="entry name" value="TWO-COMPONENT RESPONSE REGULATOR"/>
    <property type="match status" value="1"/>
</dbReference>
<dbReference type="Pfam" id="PF08664">
    <property type="entry name" value="YcbB"/>
    <property type="match status" value="1"/>
</dbReference>
<protein>
    <submittedName>
        <fullName evidence="3">Response regulator</fullName>
    </submittedName>
</protein>
<gene>
    <name evidence="3" type="ORF">KVH43_08775</name>
</gene>
<dbReference type="InterPro" id="IPR013972">
    <property type="entry name" value="YcbB"/>
</dbReference>
<dbReference type="SMART" id="SM00448">
    <property type="entry name" value="REC"/>
    <property type="match status" value="1"/>
</dbReference>
<dbReference type="PROSITE" id="PS50110">
    <property type="entry name" value="RESPONSE_REGULATORY"/>
    <property type="match status" value="1"/>
</dbReference>
<proteinExistence type="predicted"/>
<name>A0ABX8R8U9_9CLOT</name>
<evidence type="ECO:0000313" key="3">
    <source>
        <dbReference type="EMBL" id="QXM05475.1"/>
    </source>
</evidence>
<dbReference type="Pfam" id="PF00072">
    <property type="entry name" value="Response_reg"/>
    <property type="match status" value="1"/>
</dbReference>
<feature type="modified residue" description="4-aspartylphosphate" evidence="1">
    <location>
        <position position="55"/>
    </location>
</feature>